<dbReference type="Gene3D" id="1.10.10.60">
    <property type="entry name" value="Homeodomain-like"/>
    <property type="match status" value="1"/>
</dbReference>
<accession>A0ABN7UE17</accession>
<comment type="caution">
    <text evidence="2">The sequence shown here is derived from an EMBL/GenBank/DDBJ whole genome shotgun (WGS) entry which is preliminary data.</text>
</comment>
<dbReference type="Pfam" id="PF03184">
    <property type="entry name" value="DDE_1"/>
    <property type="match status" value="1"/>
</dbReference>
<name>A0ABN7UE17_GIGMA</name>
<gene>
    <name evidence="2" type="ORF">GMARGA_LOCUS5602</name>
</gene>
<evidence type="ECO:0000259" key="1">
    <source>
        <dbReference type="Pfam" id="PF03184"/>
    </source>
</evidence>
<evidence type="ECO:0000313" key="3">
    <source>
        <dbReference type="Proteomes" id="UP000789901"/>
    </source>
</evidence>
<dbReference type="InterPro" id="IPR004875">
    <property type="entry name" value="DDE_SF_endonuclease_dom"/>
</dbReference>
<dbReference type="Proteomes" id="UP000789901">
    <property type="component" value="Unassembled WGS sequence"/>
</dbReference>
<sequence>MYKKKTKRIQLEKTSLNNEQKKEIIEFKNKNPNISHVDLATWVKEKFTLEVHSTTIGHLIKNKDNIGDDPFKKRQRTVHYPDLENTLLEWYESGKDDKLNVLNAIKFIVRAWKEVSPETIRNCFRHTEILPVQNNKEPTDDENDDELIEEMEADIEAFNFQNAMDLEA</sequence>
<reference evidence="2 3" key="1">
    <citation type="submission" date="2021-06" db="EMBL/GenBank/DDBJ databases">
        <authorList>
            <person name="Kallberg Y."/>
            <person name="Tangrot J."/>
            <person name="Rosling A."/>
        </authorList>
    </citation>
    <scope>NUCLEOTIDE SEQUENCE [LARGE SCALE GENOMIC DNA]</scope>
    <source>
        <strain evidence="2 3">120-4 pot B 10/14</strain>
    </source>
</reference>
<organism evidence="2 3">
    <name type="scientific">Gigaspora margarita</name>
    <dbReference type="NCBI Taxonomy" id="4874"/>
    <lineage>
        <taxon>Eukaryota</taxon>
        <taxon>Fungi</taxon>
        <taxon>Fungi incertae sedis</taxon>
        <taxon>Mucoromycota</taxon>
        <taxon>Glomeromycotina</taxon>
        <taxon>Glomeromycetes</taxon>
        <taxon>Diversisporales</taxon>
        <taxon>Gigasporaceae</taxon>
        <taxon>Gigaspora</taxon>
    </lineage>
</organism>
<keyword evidence="3" id="KW-1185">Reference proteome</keyword>
<dbReference type="EMBL" id="CAJVQB010002405">
    <property type="protein sequence ID" value="CAG8573492.1"/>
    <property type="molecule type" value="Genomic_DNA"/>
</dbReference>
<protein>
    <submittedName>
        <fullName evidence="2">4316_t:CDS:1</fullName>
    </submittedName>
</protein>
<feature type="domain" description="DDE-1" evidence="1">
    <location>
        <begin position="92"/>
        <end position="124"/>
    </location>
</feature>
<proteinExistence type="predicted"/>
<evidence type="ECO:0000313" key="2">
    <source>
        <dbReference type="EMBL" id="CAG8573492.1"/>
    </source>
</evidence>